<dbReference type="PROSITE" id="PS50158">
    <property type="entry name" value="ZF_CCHC"/>
    <property type="match status" value="1"/>
</dbReference>
<keyword evidence="1" id="KW-0863">Zinc-finger</keyword>
<protein>
    <recommendedName>
        <fullName evidence="2">CCHC-type domain-containing protein</fullName>
    </recommendedName>
</protein>
<dbReference type="AlphaFoldDB" id="A0A0D3JPD1"/>
<evidence type="ECO:0000313" key="4">
    <source>
        <dbReference type="Proteomes" id="UP000013827"/>
    </source>
</evidence>
<evidence type="ECO:0000256" key="1">
    <source>
        <dbReference type="PROSITE-ProRule" id="PRU00047"/>
    </source>
</evidence>
<dbReference type="GO" id="GO:0003676">
    <property type="term" value="F:nucleic acid binding"/>
    <property type="evidence" value="ECO:0007669"/>
    <property type="project" value="InterPro"/>
</dbReference>
<keyword evidence="1" id="KW-0479">Metal-binding</keyword>
<dbReference type="HOGENOM" id="CLU_2965700_0_0_1"/>
<proteinExistence type="predicted"/>
<accession>A0A0D3JPD1</accession>
<evidence type="ECO:0000259" key="2">
    <source>
        <dbReference type="PROSITE" id="PS50158"/>
    </source>
</evidence>
<dbReference type="RefSeq" id="XP_005777795.1">
    <property type="nucleotide sequence ID" value="XM_005777738.1"/>
</dbReference>
<dbReference type="EnsemblProtists" id="EOD25366">
    <property type="protein sequence ID" value="EOD25366"/>
    <property type="gene ID" value="EMIHUDRAFT_237795"/>
</dbReference>
<organism evidence="3 4">
    <name type="scientific">Emiliania huxleyi (strain CCMP1516)</name>
    <dbReference type="NCBI Taxonomy" id="280463"/>
    <lineage>
        <taxon>Eukaryota</taxon>
        <taxon>Haptista</taxon>
        <taxon>Haptophyta</taxon>
        <taxon>Prymnesiophyceae</taxon>
        <taxon>Isochrysidales</taxon>
        <taxon>Noelaerhabdaceae</taxon>
        <taxon>Emiliania</taxon>
    </lineage>
</organism>
<evidence type="ECO:0000313" key="3">
    <source>
        <dbReference type="EnsemblProtists" id="EOD25366"/>
    </source>
</evidence>
<dbReference type="InterPro" id="IPR001878">
    <property type="entry name" value="Znf_CCHC"/>
</dbReference>
<feature type="domain" description="CCHC-type" evidence="2">
    <location>
        <begin position="43"/>
        <end position="59"/>
    </location>
</feature>
<keyword evidence="1" id="KW-0862">Zinc</keyword>
<dbReference type="GO" id="GO:0008270">
    <property type="term" value="F:zinc ion binding"/>
    <property type="evidence" value="ECO:0007669"/>
    <property type="project" value="UniProtKB-KW"/>
</dbReference>
<dbReference type="PaxDb" id="2903-EOD25366"/>
<dbReference type="KEGG" id="ehx:EMIHUDRAFT_237795"/>
<sequence length="59" mass="6353">MIAPCGPPKKEAGKRKGEAQREACHKYNSAAGCNREKCKFDHRCTKCGEKGHGASSCSN</sequence>
<keyword evidence="4" id="KW-1185">Reference proteome</keyword>
<dbReference type="Proteomes" id="UP000013827">
    <property type="component" value="Unassembled WGS sequence"/>
</dbReference>
<name>A0A0D3JPD1_EMIH1</name>
<reference evidence="3" key="2">
    <citation type="submission" date="2024-10" db="UniProtKB">
        <authorList>
            <consortium name="EnsemblProtists"/>
        </authorList>
    </citation>
    <scope>IDENTIFICATION</scope>
</reference>
<dbReference type="GeneID" id="17270911"/>
<reference evidence="4" key="1">
    <citation type="journal article" date="2013" name="Nature">
        <title>Pan genome of the phytoplankton Emiliania underpins its global distribution.</title>
        <authorList>
            <person name="Read B.A."/>
            <person name="Kegel J."/>
            <person name="Klute M.J."/>
            <person name="Kuo A."/>
            <person name="Lefebvre S.C."/>
            <person name="Maumus F."/>
            <person name="Mayer C."/>
            <person name="Miller J."/>
            <person name="Monier A."/>
            <person name="Salamov A."/>
            <person name="Young J."/>
            <person name="Aguilar M."/>
            <person name="Claverie J.M."/>
            <person name="Frickenhaus S."/>
            <person name="Gonzalez K."/>
            <person name="Herman E.K."/>
            <person name="Lin Y.C."/>
            <person name="Napier J."/>
            <person name="Ogata H."/>
            <person name="Sarno A.F."/>
            <person name="Shmutz J."/>
            <person name="Schroeder D."/>
            <person name="de Vargas C."/>
            <person name="Verret F."/>
            <person name="von Dassow P."/>
            <person name="Valentin K."/>
            <person name="Van de Peer Y."/>
            <person name="Wheeler G."/>
            <person name="Dacks J.B."/>
            <person name="Delwiche C.F."/>
            <person name="Dyhrman S.T."/>
            <person name="Glockner G."/>
            <person name="John U."/>
            <person name="Richards T."/>
            <person name="Worden A.Z."/>
            <person name="Zhang X."/>
            <person name="Grigoriev I.V."/>
            <person name="Allen A.E."/>
            <person name="Bidle K."/>
            <person name="Borodovsky M."/>
            <person name="Bowler C."/>
            <person name="Brownlee C."/>
            <person name="Cock J.M."/>
            <person name="Elias M."/>
            <person name="Gladyshev V.N."/>
            <person name="Groth M."/>
            <person name="Guda C."/>
            <person name="Hadaegh A."/>
            <person name="Iglesias-Rodriguez M.D."/>
            <person name="Jenkins J."/>
            <person name="Jones B.M."/>
            <person name="Lawson T."/>
            <person name="Leese F."/>
            <person name="Lindquist E."/>
            <person name="Lobanov A."/>
            <person name="Lomsadze A."/>
            <person name="Malik S.B."/>
            <person name="Marsh M.E."/>
            <person name="Mackinder L."/>
            <person name="Mock T."/>
            <person name="Mueller-Roeber B."/>
            <person name="Pagarete A."/>
            <person name="Parker M."/>
            <person name="Probert I."/>
            <person name="Quesneville H."/>
            <person name="Raines C."/>
            <person name="Rensing S.A."/>
            <person name="Riano-Pachon D.M."/>
            <person name="Richier S."/>
            <person name="Rokitta S."/>
            <person name="Shiraiwa Y."/>
            <person name="Soanes D.M."/>
            <person name="van der Giezen M."/>
            <person name="Wahlund T.M."/>
            <person name="Williams B."/>
            <person name="Wilson W."/>
            <person name="Wolfe G."/>
            <person name="Wurch L.L."/>
        </authorList>
    </citation>
    <scope>NUCLEOTIDE SEQUENCE</scope>
</reference>